<name>A0ABX5QR59_9BACT</name>
<dbReference type="Proteomes" id="UP000288947">
    <property type="component" value="Chromosome"/>
</dbReference>
<gene>
    <name evidence="1" type="ORF">CBS1_03345</name>
</gene>
<accession>A0ABX5QR59</accession>
<keyword evidence="2" id="KW-1185">Reference proteome</keyword>
<evidence type="ECO:0000313" key="2">
    <source>
        <dbReference type="Proteomes" id="UP000288947"/>
    </source>
</evidence>
<proteinExistence type="predicted"/>
<reference evidence="1 2" key="1">
    <citation type="submission" date="2018-01" db="EMBL/GenBank/DDBJ databases">
        <title>The whole genome sequencing and assembly of Fervidobacterium changbaicum CBS-1 strain.</title>
        <authorList>
            <person name="Kim J.-Y."/>
            <person name="Park M.-K."/>
            <person name="Yi H."/>
            <person name="Bahn Y.-S."/>
            <person name="Kim J.F."/>
            <person name="Lee D.-W."/>
        </authorList>
    </citation>
    <scope>NUCLEOTIDE SEQUENCE [LARGE SCALE GENOMIC DNA]</scope>
    <source>
        <strain evidence="1 2">CBS-1</strain>
    </source>
</reference>
<protein>
    <submittedName>
        <fullName evidence="1">Uncharacterized protein</fullName>
    </submittedName>
</protein>
<dbReference type="EMBL" id="CP026721">
    <property type="protein sequence ID" value="QAV32876.1"/>
    <property type="molecule type" value="Genomic_DNA"/>
</dbReference>
<dbReference type="SUPFAM" id="SSF69304">
    <property type="entry name" value="Tricorn protease N-terminal domain"/>
    <property type="match status" value="1"/>
</dbReference>
<sequence>MHSTKFWGVDWVNRSFLIWVFLLLIFSSNLFSGVLHFEHADVVYPEGYEENAKLVGKIFENIRQQVIDLIGNDPGRITIVLEDKGTISNGYTMPLFHRTITLYMWPPESWIAFELPLEDWYTYLIIHEFTHMVHLTYQDIFTKIFSILTGFPYLPQLYGPFVEGTTVFAESSFSKNSGRLNNPYVSDGLYYYSIQNFPSFTYKELMPWDDYRGGQLYYNYTAGFYKYLVDTYGIEKVKKYIELTSTIIPDFEVGTKYKDVFEKVFGKPFDELYTDWIRSLMKLNYTEGSLVYKAPNSKIYKLDLVDGKLAVYLNEYGPATSYIGTVNPRLIVIDKKGKIQSSKNLIAVDIKYVDKTTYVLTKAESFGNYENQIWDISSGKLLATGKISAFAIDKGKLYTARYDTRKMQTTIRAEGFDITLDKYVAYMDAKDGKLAILTSDYQIIVYDTLSKERIVIDDDAMKGPYLRFWNNGLIFTRVDGKYVNPYYYDLLESKLYKLGEDMLVYDFCIDGEDIYYVSYIPYSLNTGTGVYKVKVSKDSAELVKREFKFEFTEKQFKYGSELTFRLQKMMQPLTWIPMYEYGYETDAEVHRAYMIFTFGNVENDSFLILTPIFDLRMSEYDYSVDYSQYIAWYTSKDFYETFASYFYPTNDYNLSGVFRLGGFTLSPITDLYGYLTFSFKTQNIGLIDSLFSLFTVNVPTVLKNNVGLGALITSYAFGFPYKAQLFMLLSNDKIEDLFNSNNLLSNLYGYGYLGLALTNDVTFEGRLATKLSSIDKTSYDMSLASTLFTDNAFLFGNLLYVRNSGITVGVMNPSTEGILSAGIYTHFFVETYVQGLKVYPSTGIFVPFSEMTKPVNENQQYIFYIGLNSSPHGFPVPLLSFVLETGNQ</sequence>
<organism evidence="1 2">
    <name type="scientific">Fervidobacterium changbaicum</name>
    <dbReference type="NCBI Taxonomy" id="310769"/>
    <lineage>
        <taxon>Bacteria</taxon>
        <taxon>Thermotogati</taxon>
        <taxon>Thermotogota</taxon>
        <taxon>Thermotogae</taxon>
        <taxon>Thermotogales</taxon>
        <taxon>Fervidobacteriaceae</taxon>
        <taxon>Fervidobacterium</taxon>
    </lineage>
</organism>
<evidence type="ECO:0000313" key="1">
    <source>
        <dbReference type="EMBL" id="QAV32876.1"/>
    </source>
</evidence>